<evidence type="ECO:0000313" key="6">
    <source>
        <dbReference type="Proteomes" id="UP000838412"/>
    </source>
</evidence>
<name>A0A8J9ZMA6_BRALA</name>
<dbReference type="Pfam" id="PF14704">
    <property type="entry name" value="DERM"/>
    <property type="match status" value="1"/>
</dbReference>
<dbReference type="GO" id="GO:0031012">
    <property type="term" value="C:extracellular matrix"/>
    <property type="evidence" value="ECO:0007669"/>
    <property type="project" value="TreeGrafter"/>
</dbReference>
<evidence type="ECO:0000256" key="1">
    <source>
        <dbReference type="ARBA" id="ARBA00004613"/>
    </source>
</evidence>
<dbReference type="OrthoDB" id="5975249at2759"/>
<evidence type="ECO:0000313" key="5">
    <source>
        <dbReference type="EMBL" id="CAH1257321.1"/>
    </source>
</evidence>
<dbReference type="PANTHER" id="PTHR15040">
    <property type="entry name" value="DERMATOPONTIN-RELATED"/>
    <property type="match status" value="1"/>
</dbReference>
<dbReference type="Proteomes" id="UP000838412">
    <property type="component" value="Chromosome 3"/>
</dbReference>
<dbReference type="PANTHER" id="PTHR15040:SF1">
    <property type="entry name" value="DERMATOPONTIN-LIKE ISOFORM X1"/>
    <property type="match status" value="1"/>
</dbReference>
<keyword evidence="3" id="KW-0964">Secreted</keyword>
<dbReference type="InterPro" id="IPR026645">
    <property type="entry name" value="Dermatopontin"/>
</dbReference>
<evidence type="ECO:0000256" key="3">
    <source>
        <dbReference type="ARBA" id="ARBA00022525"/>
    </source>
</evidence>
<dbReference type="GO" id="GO:0030199">
    <property type="term" value="P:collagen fibril organization"/>
    <property type="evidence" value="ECO:0007669"/>
    <property type="project" value="TreeGrafter"/>
</dbReference>
<dbReference type="EMBL" id="OV696688">
    <property type="protein sequence ID" value="CAH1257321.1"/>
    <property type="molecule type" value="Genomic_DNA"/>
</dbReference>
<evidence type="ECO:0000256" key="2">
    <source>
        <dbReference type="ARBA" id="ARBA00008712"/>
    </source>
</evidence>
<keyword evidence="4" id="KW-1015">Disulfide bond</keyword>
<organism evidence="5 6">
    <name type="scientific">Branchiostoma lanceolatum</name>
    <name type="common">Common lancelet</name>
    <name type="synonym">Amphioxus lanceolatum</name>
    <dbReference type="NCBI Taxonomy" id="7740"/>
    <lineage>
        <taxon>Eukaryota</taxon>
        <taxon>Metazoa</taxon>
        <taxon>Chordata</taxon>
        <taxon>Cephalochordata</taxon>
        <taxon>Leptocardii</taxon>
        <taxon>Amphioxiformes</taxon>
        <taxon>Branchiostomatidae</taxon>
        <taxon>Branchiostoma</taxon>
    </lineage>
</organism>
<sequence>MASMLLRALLTIAVVGLLVGLDDAFWLRRGSRRSRPRPRPPPRCPDPADVLPGAQTTWDGTFTFLCPDFQVIRRIRSAYCDAAKDRVWRFDCESIPGVSVFHELFWSGWINDYDRVMNYQCPFNAIITGFKSEHNNGREDRRWNMFQGLRHDHV</sequence>
<accession>A0A8J9ZMA6</accession>
<proteinExistence type="inferred from homology"/>
<evidence type="ECO:0000256" key="4">
    <source>
        <dbReference type="ARBA" id="ARBA00023157"/>
    </source>
</evidence>
<reference evidence="5" key="1">
    <citation type="submission" date="2022-01" db="EMBL/GenBank/DDBJ databases">
        <authorList>
            <person name="Braso-Vives M."/>
        </authorList>
    </citation>
    <scope>NUCLEOTIDE SEQUENCE</scope>
</reference>
<comment type="subcellular location">
    <subcellularLocation>
        <location evidence="1">Secreted</location>
    </subcellularLocation>
</comment>
<comment type="similarity">
    <text evidence="2">Belongs to the dermatopontin family.</text>
</comment>
<dbReference type="AlphaFoldDB" id="A0A8J9ZMA6"/>
<gene>
    <name evidence="5" type="primary">Hypp1818</name>
    <name evidence="5" type="ORF">BLAG_LOCUS15293</name>
</gene>
<protein>
    <submittedName>
        <fullName evidence="5">Hypp1818 protein</fullName>
    </submittedName>
</protein>
<dbReference type="GO" id="GO:0005615">
    <property type="term" value="C:extracellular space"/>
    <property type="evidence" value="ECO:0007669"/>
    <property type="project" value="TreeGrafter"/>
</dbReference>
<keyword evidence="6" id="KW-1185">Reference proteome</keyword>